<dbReference type="InterPro" id="IPR029787">
    <property type="entry name" value="Nucleotide_cyclase"/>
</dbReference>
<dbReference type="InterPro" id="IPR050469">
    <property type="entry name" value="Diguanylate_Cyclase"/>
</dbReference>
<sequence>MKLDAPTLVTVTIFVMVVMGGLYLLSWSQSRQTRALGFLGAAQIVGAGAVALFGLRGHVPDWLSIGFANAAMLLAFGLIWAGARSFEGRRVTARQTGAGAVLWLAACLVPPFYASLGARVILASAVAGLYCALAARTLWHHRGERLPSRAPAAILLASEALLSWARIPATLVLPVPPVGTPTDPFWVAALCFVALLYTVAVAVLFMALAKERLEAEQRRAAETDPLTGIANRRALSGQARRILAAGPAALLLFDLDHFKRVNDTFGHAVGDAVLVGFCAAARQVLPGDAAFGRLGGEEFACLLPGVAVGEAARIAETVRQAVAAMRPDLVPDLAVTVSVGVVRGAGDFETLLDLADRALYQAKAQGRDRVVIAGPGLRQVA</sequence>
<dbReference type="PROSITE" id="PS50887">
    <property type="entry name" value="GGDEF"/>
    <property type="match status" value="1"/>
</dbReference>
<feature type="transmembrane region" description="Helical" evidence="3">
    <location>
        <begin position="6"/>
        <end position="25"/>
    </location>
</feature>
<dbReference type="EC" id="2.7.7.65" evidence="1"/>
<evidence type="ECO:0000259" key="4">
    <source>
        <dbReference type="PROSITE" id="PS50887"/>
    </source>
</evidence>
<feature type="transmembrane region" description="Helical" evidence="3">
    <location>
        <begin position="62"/>
        <end position="83"/>
    </location>
</feature>
<evidence type="ECO:0000256" key="3">
    <source>
        <dbReference type="SAM" id="Phobius"/>
    </source>
</evidence>
<proteinExistence type="predicted"/>
<dbReference type="GO" id="GO:0043709">
    <property type="term" value="P:cell adhesion involved in single-species biofilm formation"/>
    <property type="evidence" value="ECO:0007669"/>
    <property type="project" value="TreeGrafter"/>
</dbReference>
<dbReference type="NCBIfam" id="TIGR00254">
    <property type="entry name" value="GGDEF"/>
    <property type="match status" value="1"/>
</dbReference>
<dbReference type="OrthoDB" id="9812260at2"/>
<organism evidence="5 6">
    <name type="scientific">Methylobacterium aquaticum</name>
    <dbReference type="NCBI Taxonomy" id="270351"/>
    <lineage>
        <taxon>Bacteria</taxon>
        <taxon>Pseudomonadati</taxon>
        <taxon>Pseudomonadota</taxon>
        <taxon>Alphaproteobacteria</taxon>
        <taxon>Hyphomicrobiales</taxon>
        <taxon>Methylobacteriaceae</taxon>
        <taxon>Methylobacterium</taxon>
    </lineage>
</organism>
<feature type="transmembrane region" description="Helical" evidence="3">
    <location>
        <begin position="37"/>
        <end position="56"/>
    </location>
</feature>
<dbReference type="Proteomes" id="UP000061432">
    <property type="component" value="Plasmid pMaq22A_1p"/>
</dbReference>
<dbReference type="InterPro" id="IPR043128">
    <property type="entry name" value="Rev_trsase/Diguanyl_cyclase"/>
</dbReference>
<dbReference type="GO" id="GO:0005886">
    <property type="term" value="C:plasma membrane"/>
    <property type="evidence" value="ECO:0007669"/>
    <property type="project" value="TreeGrafter"/>
</dbReference>
<dbReference type="InterPro" id="IPR000160">
    <property type="entry name" value="GGDEF_dom"/>
</dbReference>
<dbReference type="GO" id="GO:0052621">
    <property type="term" value="F:diguanylate cyclase activity"/>
    <property type="evidence" value="ECO:0007669"/>
    <property type="project" value="UniProtKB-EC"/>
</dbReference>
<dbReference type="PATRIC" id="fig|270351.10.peg.5667"/>
<protein>
    <recommendedName>
        <fullName evidence="1">diguanylate cyclase</fullName>
        <ecNumber evidence="1">2.7.7.65</ecNumber>
    </recommendedName>
</protein>
<name>A0A0C6F7B2_9HYPH</name>
<evidence type="ECO:0000256" key="2">
    <source>
        <dbReference type="ARBA" id="ARBA00034247"/>
    </source>
</evidence>
<keyword evidence="3" id="KW-1133">Transmembrane helix</keyword>
<keyword evidence="3" id="KW-0812">Transmembrane</keyword>
<dbReference type="SUPFAM" id="SSF55073">
    <property type="entry name" value="Nucleotide cyclase"/>
    <property type="match status" value="1"/>
</dbReference>
<feature type="transmembrane region" description="Helical" evidence="3">
    <location>
        <begin position="185"/>
        <end position="209"/>
    </location>
</feature>
<dbReference type="Gene3D" id="3.30.70.270">
    <property type="match status" value="1"/>
</dbReference>
<dbReference type="PANTHER" id="PTHR45138">
    <property type="entry name" value="REGULATORY COMPONENTS OF SENSORY TRANSDUCTION SYSTEM"/>
    <property type="match status" value="1"/>
</dbReference>
<dbReference type="KEGG" id="maqu:Maq22A_1p31785"/>
<dbReference type="GO" id="GO:1902201">
    <property type="term" value="P:negative regulation of bacterial-type flagellum-dependent cell motility"/>
    <property type="evidence" value="ECO:0007669"/>
    <property type="project" value="TreeGrafter"/>
</dbReference>
<keyword evidence="5" id="KW-0614">Plasmid</keyword>
<accession>A0A0C6F7B2</accession>
<dbReference type="RefSeq" id="WP_060849896.1">
    <property type="nucleotide sequence ID" value="NZ_AP014705.1"/>
</dbReference>
<dbReference type="FunFam" id="3.30.70.270:FF:000001">
    <property type="entry name" value="Diguanylate cyclase domain protein"/>
    <property type="match status" value="1"/>
</dbReference>
<keyword evidence="3" id="KW-0472">Membrane</keyword>
<dbReference type="Pfam" id="PF00990">
    <property type="entry name" value="GGDEF"/>
    <property type="match status" value="1"/>
</dbReference>
<feature type="domain" description="GGDEF" evidence="4">
    <location>
        <begin position="246"/>
        <end position="375"/>
    </location>
</feature>
<dbReference type="CDD" id="cd01949">
    <property type="entry name" value="GGDEF"/>
    <property type="match status" value="1"/>
</dbReference>
<evidence type="ECO:0000313" key="6">
    <source>
        <dbReference type="Proteomes" id="UP000061432"/>
    </source>
</evidence>
<evidence type="ECO:0000313" key="5">
    <source>
        <dbReference type="EMBL" id="BAQ48681.1"/>
    </source>
</evidence>
<dbReference type="AlphaFoldDB" id="A0A0C6F7B2"/>
<dbReference type="SMART" id="SM00267">
    <property type="entry name" value="GGDEF"/>
    <property type="match status" value="1"/>
</dbReference>
<gene>
    <name evidence="5" type="ORF">Maq22A_1p31785</name>
</gene>
<evidence type="ECO:0000256" key="1">
    <source>
        <dbReference type="ARBA" id="ARBA00012528"/>
    </source>
</evidence>
<reference evidence="6" key="2">
    <citation type="submission" date="2015-01" db="EMBL/GenBank/DDBJ databases">
        <title>Complete genome sequence of Methylobacterium aquaticum strain 22A.</title>
        <authorList>
            <person name="Tani A."/>
            <person name="Ogura Y."/>
            <person name="Hayashi T."/>
        </authorList>
    </citation>
    <scope>NUCLEOTIDE SEQUENCE [LARGE SCALE GENOMIC DNA]</scope>
    <source>
        <strain evidence="6">MA-22A</strain>
        <plasmid evidence="6">Plasmid pMaq22A_1p DNA</plasmid>
    </source>
</reference>
<dbReference type="PANTHER" id="PTHR45138:SF9">
    <property type="entry name" value="DIGUANYLATE CYCLASE DGCM-RELATED"/>
    <property type="match status" value="1"/>
</dbReference>
<geneLocation type="plasmid" evidence="6">
    <name>pMaq22A_1p DNA</name>
</geneLocation>
<dbReference type="EMBL" id="AP014705">
    <property type="protein sequence ID" value="BAQ48681.1"/>
    <property type="molecule type" value="Genomic_DNA"/>
</dbReference>
<reference evidence="5 6" key="1">
    <citation type="journal article" date="2015" name="Genome Announc.">
        <title>Complete Genome Sequence of Methylobacterium aquaticum Strain 22A, Isolated from Racomitrium japonicum Moss.</title>
        <authorList>
            <person name="Tani A."/>
            <person name="Ogura Y."/>
            <person name="Hayashi T."/>
            <person name="Kimbara K."/>
        </authorList>
    </citation>
    <scope>NUCLEOTIDE SEQUENCE [LARGE SCALE GENOMIC DNA]</scope>
    <source>
        <strain evidence="5 6">MA-22A</strain>
        <plasmid evidence="6">Plasmid pMaq22A_1p DNA</plasmid>
    </source>
</reference>
<comment type="catalytic activity">
    <reaction evidence="2">
        <text>2 GTP = 3',3'-c-di-GMP + 2 diphosphate</text>
        <dbReference type="Rhea" id="RHEA:24898"/>
        <dbReference type="ChEBI" id="CHEBI:33019"/>
        <dbReference type="ChEBI" id="CHEBI:37565"/>
        <dbReference type="ChEBI" id="CHEBI:58805"/>
        <dbReference type="EC" id="2.7.7.65"/>
    </reaction>
</comment>
<feature type="transmembrane region" description="Helical" evidence="3">
    <location>
        <begin position="95"/>
        <end position="114"/>
    </location>
</feature>